<dbReference type="Proteomes" id="UP000184231">
    <property type="component" value="Unassembled WGS sequence"/>
</dbReference>
<keyword evidence="5" id="KW-1185">Reference proteome</keyword>
<proteinExistence type="predicted"/>
<dbReference type="GO" id="GO:0016989">
    <property type="term" value="F:sigma factor antagonist activity"/>
    <property type="evidence" value="ECO:0007669"/>
    <property type="project" value="TreeGrafter"/>
</dbReference>
<dbReference type="AlphaFoldDB" id="A0A1M6MK44"/>
<name>A0A1M6MK44_9FLAO</name>
<evidence type="ECO:0000259" key="2">
    <source>
        <dbReference type="Pfam" id="PF04773"/>
    </source>
</evidence>
<evidence type="ECO:0000259" key="3">
    <source>
        <dbReference type="Pfam" id="PF16344"/>
    </source>
</evidence>
<dbReference type="Gene3D" id="2.60.120.1440">
    <property type="match status" value="1"/>
</dbReference>
<feature type="domain" description="Protein FecR C-terminal" evidence="3">
    <location>
        <begin position="319"/>
        <end position="388"/>
    </location>
</feature>
<feature type="transmembrane region" description="Helical" evidence="1">
    <location>
        <begin position="84"/>
        <end position="103"/>
    </location>
</feature>
<organism evidence="4 5">
    <name type="scientific">Arenibacter nanhaiticus</name>
    <dbReference type="NCBI Taxonomy" id="558155"/>
    <lineage>
        <taxon>Bacteria</taxon>
        <taxon>Pseudomonadati</taxon>
        <taxon>Bacteroidota</taxon>
        <taxon>Flavobacteriia</taxon>
        <taxon>Flavobacteriales</taxon>
        <taxon>Flavobacteriaceae</taxon>
        <taxon>Arenibacter</taxon>
    </lineage>
</organism>
<dbReference type="STRING" id="558155.SAMN04487911_14314"/>
<evidence type="ECO:0000313" key="5">
    <source>
        <dbReference type="Proteomes" id="UP000184231"/>
    </source>
</evidence>
<gene>
    <name evidence="4" type="ORF">SAMN04487911_14314</name>
</gene>
<dbReference type="InterPro" id="IPR032508">
    <property type="entry name" value="FecR_C"/>
</dbReference>
<accession>A0A1M6MK44</accession>
<dbReference type="OrthoDB" id="649666at2"/>
<protein>
    <submittedName>
        <fullName evidence="4">FecR family protein</fullName>
    </submittedName>
</protein>
<reference evidence="4 5" key="1">
    <citation type="submission" date="2016-11" db="EMBL/GenBank/DDBJ databases">
        <authorList>
            <person name="Jaros S."/>
            <person name="Januszkiewicz K."/>
            <person name="Wedrychowicz H."/>
        </authorList>
    </citation>
    <scope>NUCLEOTIDE SEQUENCE [LARGE SCALE GENOMIC DNA]</scope>
    <source>
        <strain evidence="4 5">CGMCC 1.8863</strain>
    </source>
</reference>
<dbReference type="EMBL" id="FQYX01000043">
    <property type="protein sequence ID" value="SHJ83838.1"/>
    <property type="molecule type" value="Genomic_DNA"/>
</dbReference>
<keyword evidence="1" id="KW-0812">Transmembrane</keyword>
<feature type="domain" description="FecR protein" evidence="2">
    <location>
        <begin position="179"/>
        <end position="275"/>
    </location>
</feature>
<dbReference type="InterPro" id="IPR006860">
    <property type="entry name" value="FecR"/>
</dbReference>
<dbReference type="Gene3D" id="3.55.50.30">
    <property type="match status" value="1"/>
</dbReference>
<dbReference type="PANTHER" id="PTHR30273">
    <property type="entry name" value="PERIPLASMIC SIGNAL SENSOR AND SIGMA FACTOR ACTIVATOR FECR-RELATED"/>
    <property type="match status" value="1"/>
</dbReference>
<dbReference type="Pfam" id="PF16344">
    <property type="entry name" value="FecR_C"/>
    <property type="match status" value="1"/>
</dbReference>
<dbReference type="InterPro" id="IPR012373">
    <property type="entry name" value="Ferrdict_sens_TM"/>
</dbReference>
<dbReference type="PANTHER" id="PTHR30273:SF2">
    <property type="entry name" value="PROTEIN FECR"/>
    <property type="match status" value="1"/>
</dbReference>
<keyword evidence="1" id="KW-0472">Membrane</keyword>
<keyword evidence="1" id="KW-1133">Transmembrane helix</keyword>
<evidence type="ECO:0000313" key="4">
    <source>
        <dbReference type="EMBL" id="SHJ83838.1"/>
    </source>
</evidence>
<evidence type="ECO:0000256" key="1">
    <source>
        <dbReference type="SAM" id="Phobius"/>
    </source>
</evidence>
<sequence length="389" mass="44617">MNNKELENIIVKYLIHQASETEMDQLFFWLKDEQNGRLFYDYVQINYAFEHEMRQFDANKVKRKLEQLMAEEKKIIRLRTMRKIVGYAAVAVLASLLFTGYLLKDEFLNKPVEKHTKIVNNNIETGSNKATLTLGDGSQVALEKGNNYQIENAISDGEGIIYEEGEVNTSEIVYNFLTVPRGGQFHLFLSDGTEIWLNSESQLKYPVSFKKGQTREVELVYGEGYFDVSPSVEHESSKFIVINQSQKIEVLGTEFNLKAYKDESKMITTLIEGKVAVSTATAHKNLEPSQQATLNLKDGTMAVSEVDVYHEISWKEGVFSFRRKPLVEIMKVLSRWYDMDVNFQNSELENVGFNGVIDKDQNIVEILNTIKNLGIIKDYEVINKTIILK</sequence>
<dbReference type="Pfam" id="PF04773">
    <property type="entry name" value="FecR"/>
    <property type="match status" value="1"/>
</dbReference>
<dbReference type="RefSeq" id="WP_072765898.1">
    <property type="nucleotide sequence ID" value="NZ_FQYX01000043.1"/>
</dbReference>